<feature type="compositionally biased region" description="Basic and acidic residues" evidence="5">
    <location>
        <begin position="456"/>
        <end position="468"/>
    </location>
</feature>
<proteinExistence type="inferred from homology"/>
<dbReference type="SUPFAM" id="SSF54001">
    <property type="entry name" value="Cysteine proteinases"/>
    <property type="match status" value="1"/>
</dbReference>
<evidence type="ECO:0000313" key="8">
    <source>
        <dbReference type="EMBL" id="SPD30358.1"/>
    </source>
</evidence>
<protein>
    <recommendedName>
        <fullName evidence="9">HMG box domain-containing protein</fullName>
    </recommendedName>
</protein>
<evidence type="ECO:0000256" key="5">
    <source>
        <dbReference type="SAM" id="MobiDB-lite"/>
    </source>
</evidence>
<dbReference type="InterPro" id="IPR036910">
    <property type="entry name" value="HMG_box_dom_sf"/>
</dbReference>
<organism evidence="8">
    <name type="scientific">Fagus sylvatica</name>
    <name type="common">Beechnut</name>
    <dbReference type="NCBI Taxonomy" id="28930"/>
    <lineage>
        <taxon>Eukaryota</taxon>
        <taxon>Viridiplantae</taxon>
        <taxon>Streptophyta</taxon>
        <taxon>Embryophyta</taxon>
        <taxon>Tracheophyta</taxon>
        <taxon>Spermatophyta</taxon>
        <taxon>Magnoliopsida</taxon>
        <taxon>eudicotyledons</taxon>
        <taxon>Gunneridae</taxon>
        <taxon>Pentapetalae</taxon>
        <taxon>rosids</taxon>
        <taxon>fabids</taxon>
        <taxon>Fagales</taxon>
        <taxon>Fagaceae</taxon>
        <taxon>Fagus</taxon>
    </lineage>
</organism>
<feature type="compositionally biased region" description="Basic residues" evidence="5">
    <location>
        <begin position="82"/>
        <end position="91"/>
    </location>
</feature>
<dbReference type="InterPro" id="IPR009071">
    <property type="entry name" value="HMG_box_dom"/>
</dbReference>
<evidence type="ECO:0000256" key="1">
    <source>
        <dbReference type="ARBA" id="ARBA00005234"/>
    </source>
</evidence>
<dbReference type="SUPFAM" id="SSF47095">
    <property type="entry name" value="HMG-box"/>
    <property type="match status" value="1"/>
</dbReference>
<dbReference type="GO" id="GO:0003677">
    <property type="term" value="F:DNA binding"/>
    <property type="evidence" value="ECO:0007669"/>
    <property type="project" value="UniProtKB-UniRule"/>
</dbReference>
<gene>
    <name evidence="8" type="ORF">FSB_LOCUS58240</name>
</gene>
<evidence type="ECO:0000256" key="3">
    <source>
        <dbReference type="ARBA" id="ARBA00022801"/>
    </source>
</evidence>
<feature type="DNA-binding region" description="HMG box" evidence="4">
    <location>
        <begin position="101"/>
        <end position="170"/>
    </location>
</feature>
<sequence length="893" mass="100012">MAIIEDNPIQEQENVGSQAMDTDAALSTQVMKCRTIKLCFCLLTPNLICRYMQALPGHADDASTHPHMKRGHPGSTNDNAMKSRKKKKKNVPKVSEKLVGNKRPVNGYILYYKQEIKARQDEIEKSNAKGKIMADIKAKWKTMPSEAQAPFIDQAKKLAEVYKEKQRSEVPVEEIDVRSTQSMYTRSCEEIVPWISVRQKKAAVRSLGFGSWLDIAGGKFDHALCRFMLDNITVPSFVFELNGRSVVITPEQVGFILGLRNSGPPVSDSGVFQDIEPLCKRHGFIGTELVTLGNIEAALAASDAVVDGGFKEKVVLFLLATVFCPTTSLNIPRTYLHVVKDIDRVSEYNWALFVFNKLRDAMLAFKLQPSKTYICGCVYFLQVLFYEQVYVGIRVIPLSLRPAIRLSVWTNKRVGKLNRLLKRLGGYSKAELIPDKVEHRDVVQRVEKKGKETDVIDHGSNKEHRSSVENDANMGTHTNENGIILKELREDVKSMKVALSTLSEDVTTIRGEYQSLTKAIGNIISEGLNRMKSEILEGIAKGAAISKIADVLGCGTPMTSPDKPISVVQVVASADQTPVKGRRKKGAEEAVRRQPQRKAVNLDANQPPHKLKSLSSREASSNMSEVGRKLRTRNTNERVPSKYLSTPYTNPKPSLKVNLSRKEKNKRVVNKSSKGGVKVSAILLKHPVYGIRYSEREFSILEYCIDSSLEQRVIDYVASQLAMREKARSGGEITTWYLPTTFAIYIPINDSNTHWYLVVVDIRAKEIQYLDTMSSSLHFADRKKQIADMVKALKDFMLHPKVTPTANFEDLNMTSWTVVIPPTVPIQPDGLGCGIYVIQFMRLPILSPNYQSVTATDADRLNIVLELVLDDSNQLKTEVIAKAESFRTTNFIT</sequence>
<dbReference type="GO" id="GO:0006508">
    <property type="term" value="P:proteolysis"/>
    <property type="evidence" value="ECO:0007669"/>
    <property type="project" value="UniProtKB-KW"/>
</dbReference>
<keyword evidence="2" id="KW-0645">Protease</keyword>
<evidence type="ECO:0000256" key="4">
    <source>
        <dbReference type="PROSITE-ProRule" id="PRU00267"/>
    </source>
</evidence>
<name>A0A2N9J0M9_FAGSY</name>
<feature type="domain" description="Ubiquitin-like protease family profile" evidence="7">
    <location>
        <begin position="628"/>
        <end position="844"/>
    </location>
</feature>
<dbReference type="GO" id="GO:0008234">
    <property type="term" value="F:cysteine-type peptidase activity"/>
    <property type="evidence" value="ECO:0007669"/>
    <property type="project" value="InterPro"/>
</dbReference>
<dbReference type="InterPro" id="IPR003653">
    <property type="entry name" value="Peptidase_C48_C"/>
</dbReference>
<feature type="region of interest" description="Disordered" evidence="5">
    <location>
        <begin position="456"/>
        <end position="476"/>
    </location>
</feature>
<keyword evidence="4" id="KW-0539">Nucleus</keyword>
<dbReference type="PANTHER" id="PTHR34835">
    <property type="entry name" value="OS07G0283600 PROTEIN-RELATED"/>
    <property type="match status" value="1"/>
</dbReference>
<dbReference type="AlphaFoldDB" id="A0A2N9J0M9"/>
<feature type="domain" description="HMG box" evidence="6">
    <location>
        <begin position="101"/>
        <end position="170"/>
    </location>
</feature>
<dbReference type="SMART" id="SM00398">
    <property type="entry name" value="HMG"/>
    <property type="match status" value="1"/>
</dbReference>
<dbReference type="Gene3D" id="3.40.395.10">
    <property type="entry name" value="Adenoviral Proteinase, Chain A"/>
    <property type="match status" value="1"/>
</dbReference>
<dbReference type="PROSITE" id="PS50118">
    <property type="entry name" value="HMG_BOX_2"/>
    <property type="match status" value="1"/>
</dbReference>
<keyword evidence="3" id="KW-0378">Hydrolase</keyword>
<feature type="region of interest" description="Disordered" evidence="5">
    <location>
        <begin position="60"/>
        <end position="97"/>
    </location>
</feature>
<feature type="compositionally biased region" description="Polar residues" evidence="5">
    <location>
        <begin position="613"/>
        <end position="624"/>
    </location>
</feature>
<dbReference type="InterPro" id="IPR038765">
    <property type="entry name" value="Papain-like_cys_pep_sf"/>
</dbReference>
<dbReference type="Pfam" id="PF02902">
    <property type="entry name" value="Peptidase_C48"/>
    <property type="match status" value="1"/>
</dbReference>
<evidence type="ECO:0000259" key="7">
    <source>
        <dbReference type="PROSITE" id="PS50600"/>
    </source>
</evidence>
<evidence type="ECO:0000259" key="6">
    <source>
        <dbReference type="PROSITE" id="PS50118"/>
    </source>
</evidence>
<evidence type="ECO:0008006" key="9">
    <source>
        <dbReference type="Google" id="ProtNLM"/>
    </source>
</evidence>
<feature type="region of interest" description="Disordered" evidence="5">
    <location>
        <begin position="576"/>
        <end position="628"/>
    </location>
</feature>
<keyword evidence="4" id="KW-0238">DNA-binding</keyword>
<accession>A0A2N9J0M9</accession>
<reference evidence="8" key="1">
    <citation type="submission" date="2018-02" db="EMBL/GenBank/DDBJ databases">
        <authorList>
            <person name="Cohen D.B."/>
            <person name="Kent A.D."/>
        </authorList>
    </citation>
    <scope>NUCLEOTIDE SEQUENCE</scope>
</reference>
<dbReference type="EMBL" id="OIVN01006314">
    <property type="protein sequence ID" value="SPD30358.1"/>
    <property type="molecule type" value="Genomic_DNA"/>
</dbReference>
<comment type="similarity">
    <text evidence="1">Belongs to the peptidase C48 family.</text>
</comment>
<dbReference type="PROSITE" id="PS50600">
    <property type="entry name" value="ULP_PROTEASE"/>
    <property type="match status" value="1"/>
</dbReference>
<evidence type="ECO:0000256" key="2">
    <source>
        <dbReference type="ARBA" id="ARBA00022670"/>
    </source>
</evidence>
<dbReference type="GO" id="GO:0005634">
    <property type="term" value="C:nucleus"/>
    <property type="evidence" value="ECO:0007669"/>
    <property type="project" value="UniProtKB-UniRule"/>
</dbReference>
<dbReference type="Gene3D" id="1.10.30.10">
    <property type="entry name" value="High mobility group box domain"/>
    <property type="match status" value="1"/>
</dbReference>